<feature type="binding site" evidence="2">
    <location>
        <position position="180"/>
    </location>
    <ligand>
        <name>Co(2+)</name>
        <dbReference type="ChEBI" id="CHEBI:48828"/>
    </ligand>
</feature>
<dbReference type="Pfam" id="PF06180">
    <property type="entry name" value="CbiK"/>
    <property type="match status" value="1"/>
</dbReference>
<dbReference type="Gene3D" id="3.40.50.1400">
    <property type="match status" value="2"/>
</dbReference>
<accession>A0A9Q5SQJ1</accession>
<evidence type="ECO:0000256" key="3">
    <source>
        <dbReference type="SAM" id="SignalP"/>
    </source>
</evidence>
<proteinExistence type="predicted"/>
<gene>
    <name evidence="4" type="ORF">B5F96_13610</name>
</gene>
<organism evidence="4 5">
    <name type="scientific">Parabacteroides johnsonii</name>
    <dbReference type="NCBI Taxonomy" id="387661"/>
    <lineage>
        <taxon>Bacteria</taxon>
        <taxon>Pseudomonadati</taxon>
        <taxon>Bacteroidota</taxon>
        <taxon>Bacteroidia</taxon>
        <taxon>Bacteroidales</taxon>
        <taxon>Tannerellaceae</taxon>
        <taxon>Parabacteroides</taxon>
    </lineage>
</organism>
<protein>
    <submittedName>
        <fullName evidence="4">Sirohydrochlorin cobaltochelatase</fullName>
    </submittedName>
</protein>
<dbReference type="EMBL" id="NFIJ01000016">
    <property type="protein sequence ID" value="OUO04093.1"/>
    <property type="molecule type" value="Genomic_DNA"/>
</dbReference>
<feature type="signal peptide" evidence="3">
    <location>
        <begin position="1"/>
        <end position="23"/>
    </location>
</feature>
<evidence type="ECO:0000256" key="2">
    <source>
        <dbReference type="PIRSR" id="PIRSR033579-3"/>
    </source>
</evidence>
<evidence type="ECO:0000256" key="1">
    <source>
        <dbReference type="PIRSR" id="PIRSR033579-1"/>
    </source>
</evidence>
<dbReference type="GO" id="GO:0016852">
    <property type="term" value="F:sirohydrochlorin cobaltochelatase activity"/>
    <property type="evidence" value="ECO:0007669"/>
    <property type="project" value="InterPro"/>
</dbReference>
<dbReference type="SUPFAM" id="SSF53800">
    <property type="entry name" value="Chelatase"/>
    <property type="match status" value="1"/>
</dbReference>
<dbReference type="RefSeq" id="WP_021862237.1">
    <property type="nucleotide sequence ID" value="NZ_NFIJ01000016.1"/>
</dbReference>
<dbReference type="GO" id="GO:0046872">
    <property type="term" value="F:metal ion binding"/>
    <property type="evidence" value="ECO:0007669"/>
    <property type="project" value="UniProtKB-KW"/>
</dbReference>
<dbReference type="InterPro" id="IPR010388">
    <property type="entry name" value="Anaerobic_Co-chelatase"/>
</dbReference>
<dbReference type="GO" id="GO:0019251">
    <property type="term" value="P:anaerobic cobalamin biosynthetic process"/>
    <property type="evidence" value="ECO:0007669"/>
    <property type="project" value="InterPro"/>
</dbReference>
<keyword evidence="2" id="KW-0479">Metal-binding</keyword>
<keyword evidence="3" id="KW-0732">Signal</keyword>
<sequence>MTTSKFICIFFCMFYILTQSARAEGNFVESDLFGSLKEGEKAAVLVVHFGTTHEDTRAKTIDAVNNKIAEAFPGIEVREAWTSRIIMHRMKTRGLKRLSPEEALRQLKTDGYTHILIQSSNIIEGIEMESLRKDVAAQEKDFKEIRISTPLLFSPGDYEAVIAAITPKGIKDGAVLLVGHGTYTPNTAQYAMLDYMLKAKGFSRWSVGTIEGYPSFDDALSQIKSGSQKTIQLIPFMFVAGEHAKNDIAGDWKENLEKQGYRVDILMEGLGQNPAIQDIIVQHARFCATHKYLDIVKKKKEYAQGKEKYE</sequence>
<comment type="caution">
    <text evidence="4">The sequence shown here is derived from an EMBL/GenBank/DDBJ whole genome shotgun (WGS) entry which is preliminary data.</text>
</comment>
<dbReference type="CDD" id="cd03413">
    <property type="entry name" value="CbiK_C"/>
    <property type="match status" value="1"/>
</dbReference>
<keyword evidence="2" id="KW-0170">Cobalt</keyword>
<name>A0A9Q5SQJ1_9BACT</name>
<dbReference type="AlphaFoldDB" id="A0A9Q5SQJ1"/>
<reference evidence="5" key="1">
    <citation type="submission" date="2017-04" db="EMBL/GenBank/DDBJ databases">
        <title>Function of individual gut microbiota members based on whole genome sequencing of pure cultures obtained from chicken caecum.</title>
        <authorList>
            <person name="Medvecky M."/>
            <person name="Cejkova D."/>
            <person name="Polansky O."/>
            <person name="Karasova D."/>
            <person name="Kubasova T."/>
            <person name="Cizek A."/>
            <person name="Rychlik I."/>
        </authorList>
    </citation>
    <scope>NUCLEOTIDE SEQUENCE [LARGE SCALE GENOMIC DNA]</scope>
    <source>
        <strain evidence="5">An42</strain>
    </source>
</reference>
<feature type="binding site" evidence="2">
    <location>
        <position position="243"/>
    </location>
    <ligand>
        <name>Co(2+)</name>
        <dbReference type="ChEBI" id="CHEBI:48828"/>
    </ligand>
</feature>
<dbReference type="CDD" id="cd03412">
    <property type="entry name" value="CbiK_N"/>
    <property type="match status" value="1"/>
</dbReference>
<feature type="chain" id="PRO_5040462104" evidence="3">
    <location>
        <begin position="24"/>
        <end position="310"/>
    </location>
</feature>
<feature type="binding site" evidence="2">
    <location>
        <position position="211"/>
    </location>
    <ligand>
        <name>Co(2+)</name>
        <dbReference type="ChEBI" id="CHEBI:48828"/>
    </ligand>
</feature>
<evidence type="ECO:0000313" key="4">
    <source>
        <dbReference type="EMBL" id="OUO04093.1"/>
    </source>
</evidence>
<evidence type="ECO:0000313" key="5">
    <source>
        <dbReference type="Proteomes" id="UP000195975"/>
    </source>
</evidence>
<feature type="active site" description="Proton acceptor" evidence="1">
    <location>
        <position position="180"/>
    </location>
</feature>
<dbReference type="PIRSF" id="PIRSF033579">
    <property type="entry name" value="Anaer_Co_chel"/>
    <property type="match status" value="1"/>
</dbReference>
<dbReference type="Proteomes" id="UP000195975">
    <property type="component" value="Unassembled WGS sequence"/>
</dbReference>